<dbReference type="InterPro" id="IPR024344">
    <property type="entry name" value="MDMPI_metal-binding"/>
</dbReference>
<dbReference type="NCBIfam" id="TIGR03083">
    <property type="entry name" value="maleylpyruvate isomerase family mycothiol-dependent enzyme"/>
    <property type="match status" value="1"/>
</dbReference>
<reference evidence="3 4" key="1">
    <citation type="submission" date="2021-05" db="EMBL/GenBank/DDBJ databases">
        <title>Complete genome of Nocardioides aquaticus KCTC 9944T isolated from meromictic and hypersaline Ekho Lake, Antarctica.</title>
        <authorList>
            <person name="Hwang K."/>
            <person name="Kim K.M."/>
            <person name="Choe H."/>
        </authorList>
    </citation>
    <scope>NUCLEOTIDE SEQUENCE [LARGE SCALE GENOMIC DNA]</scope>
    <source>
        <strain evidence="3 4">KCTC 9944</strain>
    </source>
</reference>
<dbReference type="NCBIfam" id="TIGR03086">
    <property type="entry name" value="TIGR03086 family metal-binding protein"/>
    <property type="match status" value="1"/>
</dbReference>
<protein>
    <recommendedName>
        <fullName evidence="2">Mycothiol-dependent maleylpyruvate isomerase metal-binding domain-containing protein</fullName>
    </recommendedName>
</protein>
<keyword evidence="4" id="KW-1185">Reference proteome</keyword>
<feature type="compositionally biased region" description="Basic and acidic residues" evidence="1">
    <location>
        <begin position="173"/>
        <end position="186"/>
    </location>
</feature>
<dbReference type="Proteomes" id="UP000679307">
    <property type="component" value="Chromosome"/>
</dbReference>
<organism evidence="3 4">
    <name type="scientific">Nocardioides aquaticus</name>
    <dbReference type="NCBI Taxonomy" id="160826"/>
    <lineage>
        <taxon>Bacteria</taxon>
        <taxon>Bacillati</taxon>
        <taxon>Actinomycetota</taxon>
        <taxon>Actinomycetes</taxon>
        <taxon>Propionibacteriales</taxon>
        <taxon>Nocardioidaceae</taxon>
        <taxon>Nocardioides</taxon>
    </lineage>
</organism>
<proteinExistence type="predicted"/>
<evidence type="ECO:0000313" key="4">
    <source>
        <dbReference type="Proteomes" id="UP000679307"/>
    </source>
</evidence>
<accession>A0ABX8ECK5</accession>
<feature type="region of interest" description="Disordered" evidence="1">
    <location>
        <begin position="149"/>
        <end position="186"/>
    </location>
</feature>
<dbReference type="EMBL" id="CP075371">
    <property type="protein sequence ID" value="QVT77974.1"/>
    <property type="molecule type" value="Genomic_DNA"/>
</dbReference>
<dbReference type="Pfam" id="PF11716">
    <property type="entry name" value="MDMPI_N"/>
    <property type="match status" value="1"/>
</dbReference>
<evidence type="ECO:0000313" key="3">
    <source>
        <dbReference type="EMBL" id="QVT77974.1"/>
    </source>
</evidence>
<sequence length="186" mass="19238">MTGAASAMATVVRGVRDDQLGGPTPCPAYRVGDLAEHVGGLTVAFVHAARKTDLPGEAGPGDAARLEDGWRDRVVADLDELVGAWQDADAWTGTTMAGPVEMPAPAAALVVLDELVVHAWDLAVATGQPYAPDPLDVAACQSFVDQFDPPEADGGLFGPPVPVAPDASPLDRLLGRTGRDPAWRPA</sequence>
<evidence type="ECO:0000259" key="2">
    <source>
        <dbReference type="Pfam" id="PF11716"/>
    </source>
</evidence>
<dbReference type="InterPro" id="IPR017520">
    <property type="entry name" value="CHP03086"/>
</dbReference>
<dbReference type="InterPro" id="IPR017517">
    <property type="entry name" value="Maleyloyr_isom"/>
</dbReference>
<evidence type="ECO:0000256" key="1">
    <source>
        <dbReference type="SAM" id="MobiDB-lite"/>
    </source>
</evidence>
<gene>
    <name evidence="3" type="ORF">ENKNEFLB_00343</name>
</gene>
<name>A0ABX8ECK5_9ACTN</name>
<feature type="domain" description="Mycothiol-dependent maleylpyruvate isomerase metal-binding" evidence="2">
    <location>
        <begin position="4"/>
        <end position="123"/>
    </location>
</feature>